<feature type="domain" description="Helicase/UvrB N-terminal" evidence="1">
    <location>
        <begin position="6"/>
        <end position="166"/>
    </location>
</feature>
<dbReference type="InterPro" id="IPR006935">
    <property type="entry name" value="Helicase/UvrB_N"/>
</dbReference>
<accession>A0A1G2R189</accession>
<organism evidence="2 3">
    <name type="scientific">Candidatus Wildermuthbacteria bacterium RIFCSPHIGHO2_02_FULL_45_25</name>
    <dbReference type="NCBI Taxonomy" id="1802450"/>
    <lineage>
        <taxon>Bacteria</taxon>
        <taxon>Candidatus Wildermuthiibacteriota</taxon>
    </lineage>
</organism>
<evidence type="ECO:0000313" key="3">
    <source>
        <dbReference type="Proteomes" id="UP000178092"/>
    </source>
</evidence>
<comment type="caution">
    <text evidence="2">The sequence shown here is derived from an EMBL/GenBank/DDBJ whole genome shotgun (WGS) entry which is preliminary data.</text>
</comment>
<reference evidence="2 3" key="1">
    <citation type="journal article" date="2016" name="Nat. Commun.">
        <title>Thousands of microbial genomes shed light on interconnected biogeochemical processes in an aquifer system.</title>
        <authorList>
            <person name="Anantharaman K."/>
            <person name="Brown C.T."/>
            <person name="Hug L.A."/>
            <person name="Sharon I."/>
            <person name="Castelle C.J."/>
            <person name="Probst A.J."/>
            <person name="Thomas B.C."/>
            <person name="Singh A."/>
            <person name="Wilkins M.J."/>
            <person name="Karaoz U."/>
            <person name="Brodie E.L."/>
            <person name="Williams K.H."/>
            <person name="Hubbard S.S."/>
            <person name="Banfield J.F."/>
        </authorList>
    </citation>
    <scope>NUCLEOTIDE SEQUENCE [LARGE SCALE GENOMIC DNA]</scope>
</reference>
<dbReference type="SUPFAM" id="SSF52540">
    <property type="entry name" value="P-loop containing nucleoside triphosphate hydrolases"/>
    <property type="match status" value="1"/>
</dbReference>
<protein>
    <recommendedName>
        <fullName evidence="1">Helicase/UvrB N-terminal domain-containing protein</fullName>
    </recommendedName>
</protein>
<dbReference type="AlphaFoldDB" id="A0A1G2R189"/>
<name>A0A1G2R189_9BACT</name>
<dbReference type="GO" id="GO:0003677">
    <property type="term" value="F:DNA binding"/>
    <property type="evidence" value="ECO:0007669"/>
    <property type="project" value="InterPro"/>
</dbReference>
<proteinExistence type="predicted"/>
<gene>
    <name evidence="2" type="ORF">A3C04_00935</name>
</gene>
<feature type="non-terminal residue" evidence="2">
    <location>
        <position position="1"/>
    </location>
</feature>
<dbReference type="CDD" id="cd18785">
    <property type="entry name" value="SF2_C"/>
    <property type="match status" value="1"/>
</dbReference>
<dbReference type="Gene3D" id="3.40.50.300">
    <property type="entry name" value="P-loop containing nucleotide triphosphate hydrolases"/>
    <property type="match status" value="2"/>
</dbReference>
<dbReference type="InterPro" id="IPR027417">
    <property type="entry name" value="P-loop_NTPase"/>
</dbReference>
<dbReference type="Pfam" id="PF04851">
    <property type="entry name" value="ResIII"/>
    <property type="match status" value="1"/>
</dbReference>
<sequence length="726" mass="83891">ELLDAEGNKICIFKSPTGSGKTLMMAEWMMRFCDPFSHTDGKKFAFIWIAVNKLHDQSYDKLKKFYHDKGLGLRCSYFHELEERKIRQNEILFLNWASINKKGNIYVRENERDNNLSNIVARTKDEDRIIILIIDESHRNAETEKSKELIEDIGPKITIEVSATPQLKGVFRGVEVELKDVKDEGMIKKEIVINPGFEDFKLDKKVADKTADEIVVETALKKRAELAKLYEAEGSNVNPLMLIQIPDNRMGLIDKKDAVVQLLGKYGITTENGRLAIYLSDKDSKINLENIEKNDTEVEVMIFKQAIAVGWDCPRAAILVLFREWKSIVFSIQTIGRIMRMPEHEHYKNAELNLGYVYTSLSNIGIAEDIAKEYITVFEGKRREDYKNIDLTSYHSKRFREETRLSSDFVPVFFQAADELKLKDRISLKHSIIDTKLIASGKITNVDKETKSIEKKGTLGVPKNEVELQNAFDYFARENLAPFAPEMRSIKRINDSLYRFFDKSFKMGVDDWPRVQAIVLAKENSQAVADVINRAKEFYQDVVGRGKHELIKNDEPWNVPRIINYNLNFVEKDYKRSIIQPYFAKTKGANNLSLFEEDSEIEVAFIEYLEKAKQVGWWFKNGRQDGSYFAVPYVENGQEKPFYLDFIVMLNDGRLGLFDTKGGIYAKTAKERAEGLAEYIAKEDKKGKNLFGGIVLKDKNSWRFNDSKKYSYDPNDLKNWKFLDLN</sequence>
<dbReference type="EMBL" id="MHTV01000028">
    <property type="protein sequence ID" value="OHA66590.1"/>
    <property type="molecule type" value="Genomic_DNA"/>
</dbReference>
<dbReference type="Proteomes" id="UP000178092">
    <property type="component" value="Unassembled WGS sequence"/>
</dbReference>
<evidence type="ECO:0000313" key="2">
    <source>
        <dbReference type="EMBL" id="OHA66590.1"/>
    </source>
</evidence>
<dbReference type="GO" id="GO:0005524">
    <property type="term" value="F:ATP binding"/>
    <property type="evidence" value="ECO:0007669"/>
    <property type="project" value="InterPro"/>
</dbReference>
<dbReference type="GO" id="GO:0016787">
    <property type="term" value="F:hydrolase activity"/>
    <property type="evidence" value="ECO:0007669"/>
    <property type="project" value="InterPro"/>
</dbReference>
<evidence type="ECO:0000259" key="1">
    <source>
        <dbReference type="Pfam" id="PF04851"/>
    </source>
</evidence>